<evidence type="ECO:0000313" key="2">
    <source>
        <dbReference type="EMBL" id="MBP1859085.1"/>
    </source>
</evidence>
<dbReference type="Proteomes" id="UP000823786">
    <property type="component" value="Unassembled WGS sequence"/>
</dbReference>
<name>A0ABS4EMC7_9HYPH</name>
<dbReference type="EMBL" id="JAGGJV010000004">
    <property type="protein sequence ID" value="MBP1859085.1"/>
    <property type="molecule type" value="Genomic_DNA"/>
</dbReference>
<feature type="region of interest" description="Disordered" evidence="1">
    <location>
        <begin position="54"/>
        <end position="76"/>
    </location>
</feature>
<comment type="caution">
    <text evidence="2">The sequence shown here is derived from an EMBL/GenBank/DDBJ whole genome shotgun (WGS) entry which is preliminary data.</text>
</comment>
<gene>
    <name evidence="2" type="ORF">J2Z75_002597</name>
</gene>
<dbReference type="RefSeq" id="WP_209852862.1">
    <property type="nucleotide sequence ID" value="NZ_JAGGJV010000004.1"/>
</dbReference>
<keyword evidence="3" id="KW-1185">Reference proteome</keyword>
<evidence type="ECO:0000313" key="3">
    <source>
        <dbReference type="Proteomes" id="UP000823786"/>
    </source>
</evidence>
<accession>A0ABS4EMC7</accession>
<reference evidence="2 3" key="1">
    <citation type="submission" date="2021-03" db="EMBL/GenBank/DDBJ databases">
        <title>Genomic Encyclopedia of Type Strains, Phase IV (KMG-IV): sequencing the most valuable type-strain genomes for metagenomic binning, comparative biology and taxonomic classification.</title>
        <authorList>
            <person name="Goeker M."/>
        </authorList>
    </citation>
    <scope>NUCLEOTIDE SEQUENCE [LARGE SCALE GENOMIC DNA]</scope>
    <source>
        <strain evidence="2 3">DSM 26427</strain>
    </source>
</reference>
<proteinExistence type="predicted"/>
<evidence type="ECO:0000256" key="1">
    <source>
        <dbReference type="SAM" id="MobiDB-lite"/>
    </source>
</evidence>
<sequence>MAHRAKPQWDYLVPLPEGRPLLRAGGQKTVAEAQSKIPKEWGNAFTNKKKEGVRWIDPKNGNNSIRIDKGDPNSGNISQRVDHVIINRGGVVIGRNGQPINGYIKQDAINAHVPKSDWLGWRDLFNK</sequence>
<protein>
    <submittedName>
        <fullName evidence="2">Uncharacterized protein</fullName>
    </submittedName>
</protein>
<organism evidence="2 3">
    <name type="scientific">Rhizobium herbae</name>
    <dbReference type="NCBI Taxonomy" id="508661"/>
    <lineage>
        <taxon>Bacteria</taxon>
        <taxon>Pseudomonadati</taxon>
        <taxon>Pseudomonadota</taxon>
        <taxon>Alphaproteobacteria</taxon>
        <taxon>Hyphomicrobiales</taxon>
        <taxon>Rhizobiaceae</taxon>
        <taxon>Rhizobium/Agrobacterium group</taxon>
        <taxon>Rhizobium</taxon>
    </lineage>
</organism>